<dbReference type="Gene3D" id="3.40.50.720">
    <property type="entry name" value="NAD(P)-binding Rossmann-like Domain"/>
    <property type="match status" value="1"/>
</dbReference>
<dbReference type="InterPro" id="IPR013328">
    <property type="entry name" value="6PGD_dom2"/>
</dbReference>
<dbReference type="Gene3D" id="1.10.1040.10">
    <property type="entry name" value="N-(1-d-carboxylethyl)-l-norvaline Dehydrogenase, domain 2"/>
    <property type="match status" value="1"/>
</dbReference>
<evidence type="ECO:0000256" key="1">
    <source>
        <dbReference type="SAM" id="MobiDB-lite"/>
    </source>
</evidence>
<keyword evidence="5" id="KW-1185">Reference proteome</keyword>
<evidence type="ECO:0000313" key="5">
    <source>
        <dbReference type="Proteomes" id="UP001521184"/>
    </source>
</evidence>
<dbReference type="InterPro" id="IPR051402">
    <property type="entry name" value="KPR-Related"/>
</dbReference>
<sequence>MPHDFTTPSNLPFRLISPATATLHSPTPSPHQPTKNIHVSLVCRSNYPTIAASGVTLETRAFGTYTFTPSAVFPSISAAAAAAAAPSPWDYVIVTTKALPDVTDDSADIAPLVDAASGKTCVVLIQNGVGIEAAHRARFPRNPIVSAVTVISAEQLRHGYVRQNRWTRISMGAYTDGLAAASSSAAAASSPSTTTTTSPSSSSSSAPAEELSDLATRGDACVRELVRLFNDLGGLRDAEHHTELELQQIRWHKLTINAAMNPSAILSGGRGNADMVVDPDLREHLRGVMQEIWDAAPRVLGAPFPTSLASPEQVLRSTERNKGGKPSMLLDWERGAPLETEVILGLPIRIARSRGVELPRLQTVYALLRSQAAMRGVREREGREKREGGGGGGGAAKGETKL</sequence>
<dbReference type="InterPro" id="IPR013332">
    <property type="entry name" value="KPR_N"/>
</dbReference>
<proteinExistence type="predicted"/>
<feature type="compositionally biased region" description="Low complexity" evidence="1">
    <location>
        <begin position="186"/>
        <end position="208"/>
    </location>
</feature>
<feature type="region of interest" description="Disordered" evidence="1">
    <location>
        <begin position="376"/>
        <end position="402"/>
    </location>
</feature>
<evidence type="ECO:0000259" key="2">
    <source>
        <dbReference type="Pfam" id="PF02558"/>
    </source>
</evidence>
<protein>
    <recommendedName>
        <fullName evidence="6">2-dehydropantoate 2-reductase</fullName>
    </recommendedName>
</protein>
<dbReference type="Pfam" id="PF08546">
    <property type="entry name" value="ApbA_C"/>
    <property type="match status" value="1"/>
</dbReference>
<feature type="domain" description="Ketopantoate reductase C-terminal" evidence="3">
    <location>
        <begin position="246"/>
        <end position="370"/>
    </location>
</feature>
<feature type="compositionally biased region" description="Basic and acidic residues" evidence="1">
    <location>
        <begin position="376"/>
        <end position="388"/>
    </location>
</feature>
<feature type="domain" description="Ketopantoate reductase N-terminal" evidence="2">
    <location>
        <begin position="36"/>
        <end position="174"/>
    </location>
</feature>
<feature type="region of interest" description="Disordered" evidence="1">
    <location>
        <begin position="186"/>
        <end position="212"/>
    </location>
</feature>
<gene>
    <name evidence="4" type="ORF">SLS58_009035</name>
</gene>
<dbReference type="PANTHER" id="PTHR21708:SF26">
    <property type="entry name" value="2-DEHYDROPANTOATE 2-REDUCTASE"/>
    <property type="match status" value="1"/>
</dbReference>
<dbReference type="EMBL" id="JAKEKT020000083">
    <property type="protein sequence ID" value="KAL1638015.1"/>
    <property type="molecule type" value="Genomic_DNA"/>
</dbReference>
<dbReference type="Proteomes" id="UP001521184">
    <property type="component" value="Unassembled WGS sequence"/>
</dbReference>
<dbReference type="InterPro" id="IPR008927">
    <property type="entry name" value="6-PGluconate_DH-like_C_sf"/>
</dbReference>
<name>A0ABR3TEN6_9PEZI</name>
<evidence type="ECO:0008006" key="6">
    <source>
        <dbReference type="Google" id="ProtNLM"/>
    </source>
</evidence>
<dbReference type="InterPro" id="IPR013752">
    <property type="entry name" value="KPA_reductase"/>
</dbReference>
<accession>A0ABR3TEN6</accession>
<reference evidence="4 5" key="1">
    <citation type="journal article" date="2023" name="Plant Dis.">
        <title>First Report of Diplodia intermedia Causing Canker and Dieback Diseases on Apple Trees in Canada.</title>
        <authorList>
            <person name="Ellouze W."/>
            <person name="Ilyukhin E."/>
            <person name="Sulman M."/>
            <person name="Ali S."/>
        </authorList>
    </citation>
    <scope>NUCLEOTIDE SEQUENCE [LARGE SCALE GENOMIC DNA]</scope>
    <source>
        <strain evidence="4 5">M45-28</strain>
    </source>
</reference>
<dbReference type="Pfam" id="PF02558">
    <property type="entry name" value="ApbA"/>
    <property type="match status" value="1"/>
</dbReference>
<evidence type="ECO:0000259" key="3">
    <source>
        <dbReference type="Pfam" id="PF08546"/>
    </source>
</evidence>
<dbReference type="SUPFAM" id="SSF48179">
    <property type="entry name" value="6-phosphogluconate dehydrogenase C-terminal domain-like"/>
    <property type="match status" value="1"/>
</dbReference>
<dbReference type="PANTHER" id="PTHR21708">
    <property type="entry name" value="PROBABLE 2-DEHYDROPANTOATE 2-REDUCTASE"/>
    <property type="match status" value="1"/>
</dbReference>
<comment type="caution">
    <text evidence="4">The sequence shown here is derived from an EMBL/GenBank/DDBJ whole genome shotgun (WGS) entry which is preliminary data.</text>
</comment>
<evidence type="ECO:0000313" key="4">
    <source>
        <dbReference type="EMBL" id="KAL1638015.1"/>
    </source>
</evidence>
<organism evidence="4 5">
    <name type="scientific">Diplodia intermedia</name>
    <dbReference type="NCBI Taxonomy" id="856260"/>
    <lineage>
        <taxon>Eukaryota</taxon>
        <taxon>Fungi</taxon>
        <taxon>Dikarya</taxon>
        <taxon>Ascomycota</taxon>
        <taxon>Pezizomycotina</taxon>
        <taxon>Dothideomycetes</taxon>
        <taxon>Dothideomycetes incertae sedis</taxon>
        <taxon>Botryosphaeriales</taxon>
        <taxon>Botryosphaeriaceae</taxon>
        <taxon>Diplodia</taxon>
    </lineage>
</organism>